<evidence type="ECO:0000313" key="8">
    <source>
        <dbReference type="Proteomes" id="UP001190926"/>
    </source>
</evidence>
<evidence type="ECO:0000256" key="1">
    <source>
        <dbReference type="ARBA" id="ARBA00003534"/>
    </source>
</evidence>
<dbReference type="GO" id="GO:0009505">
    <property type="term" value="C:plant-type cell wall"/>
    <property type="evidence" value="ECO:0007669"/>
    <property type="project" value="TreeGrafter"/>
</dbReference>
<evidence type="ECO:0000256" key="6">
    <source>
        <dbReference type="RuleBase" id="RU363114"/>
    </source>
</evidence>
<dbReference type="PANTHER" id="PTHR21562">
    <property type="entry name" value="NOTUM-RELATED"/>
    <property type="match status" value="1"/>
</dbReference>
<keyword evidence="6" id="KW-0964">Secreted</keyword>
<keyword evidence="8" id="KW-1185">Reference proteome</keyword>
<evidence type="ECO:0000256" key="5">
    <source>
        <dbReference type="ARBA" id="ARBA00023316"/>
    </source>
</evidence>
<feature type="non-terminal residue" evidence="7">
    <location>
        <position position="1"/>
    </location>
</feature>
<evidence type="ECO:0000256" key="2">
    <source>
        <dbReference type="ARBA" id="ARBA00004191"/>
    </source>
</evidence>
<sequence>AILTGSSAGGLATSLHCDGFRALFPHTTTVKCISDSGFFIARENGMGPPVAGVTAEYFAQVIATHDIAKSLPTACTNKMDPNLCLYPENFVGDIKTPLFLIESAFDSIQIEFGLVPAFGGKAAWMQCLRNLTLCNSTELEIMRGFRAVFIEKLVKLDPNPSRGMFVHSFFRHGHLLLRGGWTCSSVYGDNVLANKTIGQAVSDWYFDGSPFQMIDTQNSNPRGSPTQDYDILDQKCLATLSLNSTPTSHSRPQLILSTLCISLWQIFIPLLFY</sequence>
<evidence type="ECO:0000313" key="7">
    <source>
        <dbReference type="EMBL" id="KAH6830237.1"/>
    </source>
</evidence>
<keyword evidence="4 6" id="KW-0134">Cell wall</keyword>
<name>A0AAD4JAM4_PERFH</name>
<organism evidence="7 8">
    <name type="scientific">Perilla frutescens var. hirtella</name>
    <name type="common">Perilla citriodora</name>
    <name type="synonym">Perilla setoyensis</name>
    <dbReference type="NCBI Taxonomy" id="608512"/>
    <lineage>
        <taxon>Eukaryota</taxon>
        <taxon>Viridiplantae</taxon>
        <taxon>Streptophyta</taxon>
        <taxon>Embryophyta</taxon>
        <taxon>Tracheophyta</taxon>
        <taxon>Spermatophyta</taxon>
        <taxon>Magnoliopsida</taxon>
        <taxon>eudicotyledons</taxon>
        <taxon>Gunneridae</taxon>
        <taxon>Pentapetalae</taxon>
        <taxon>asterids</taxon>
        <taxon>lamiids</taxon>
        <taxon>Lamiales</taxon>
        <taxon>Lamiaceae</taxon>
        <taxon>Nepetoideae</taxon>
        <taxon>Elsholtzieae</taxon>
        <taxon>Perilla</taxon>
    </lineage>
</organism>
<comment type="similarity">
    <text evidence="3 6">Belongs to the pectinacetylesterase family.</text>
</comment>
<dbReference type="EC" id="3.1.1.-" evidence="6"/>
<dbReference type="InterPro" id="IPR004963">
    <property type="entry name" value="PAE/NOTUM"/>
</dbReference>
<keyword evidence="5 6" id="KW-0961">Cell wall biogenesis/degradation</keyword>
<evidence type="ECO:0000256" key="4">
    <source>
        <dbReference type="ARBA" id="ARBA00022512"/>
    </source>
</evidence>
<evidence type="ECO:0000256" key="3">
    <source>
        <dbReference type="ARBA" id="ARBA00005784"/>
    </source>
</evidence>
<dbReference type="GO" id="GO:0071555">
    <property type="term" value="P:cell wall organization"/>
    <property type="evidence" value="ECO:0007669"/>
    <property type="project" value="UniProtKB-KW"/>
</dbReference>
<dbReference type="GO" id="GO:0052793">
    <property type="term" value="F:pectin acetylesterase activity"/>
    <property type="evidence" value="ECO:0007669"/>
    <property type="project" value="TreeGrafter"/>
</dbReference>
<comment type="subcellular location">
    <subcellularLocation>
        <location evidence="2 6">Secreted</location>
        <location evidence="2 6">Cell wall</location>
    </subcellularLocation>
</comment>
<dbReference type="PANTHER" id="PTHR21562:SF65">
    <property type="entry name" value="PECTIN ACETYLESTERASE"/>
    <property type="match status" value="1"/>
</dbReference>
<dbReference type="EMBL" id="SDAM02000099">
    <property type="protein sequence ID" value="KAH6830237.1"/>
    <property type="molecule type" value="Genomic_DNA"/>
</dbReference>
<dbReference type="Proteomes" id="UP001190926">
    <property type="component" value="Unassembled WGS sequence"/>
</dbReference>
<comment type="caution">
    <text evidence="7">The sequence shown here is derived from an EMBL/GenBank/DDBJ whole genome shotgun (WGS) entry which is preliminary data.</text>
</comment>
<dbReference type="AlphaFoldDB" id="A0AAD4JAM4"/>
<reference evidence="7 8" key="1">
    <citation type="journal article" date="2021" name="Nat. Commun.">
        <title>Incipient diploidization of the medicinal plant Perilla within 10,000 years.</title>
        <authorList>
            <person name="Zhang Y."/>
            <person name="Shen Q."/>
            <person name="Leng L."/>
            <person name="Zhang D."/>
            <person name="Chen S."/>
            <person name="Shi Y."/>
            <person name="Ning Z."/>
            <person name="Chen S."/>
        </authorList>
    </citation>
    <scope>NUCLEOTIDE SEQUENCE [LARGE SCALE GENOMIC DNA]</scope>
    <source>
        <strain evidence="8">cv. PC099</strain>
    </source>
</reference>
<gene>
    <name evidence="7" type="ORF">C2S53_000206</name>
</gene>
<comment type="function">
    <text evidence="1 6">Hydrolyzes acetyl esters in homogalacturonan regions of pectin. In type I primary cell wall, galacturonic acid residues of pectin can be acetylated at the O-2 and O-3 positions. Decreasing the degree of acetylation of pectin gels in vitro alters their physical properties.</text>
</comment>
<dbReference type="Pfam" id="PF03283">
    <property type="entry name" value="PAE"/>
    <property type="match status" value="1"/>
</dbReference>
<keyword evidence="6" id="KW-0378">Hydrolase</keyword>
<proteinExistence type="inferred from homology"/>
<protein>
    <recommendedName>
        <fullName evidence="6">Pectin acetylesterase</fullName>
        <ecNumber evidence="6">3.1.1.-</ecNumber>
    </recommendedName>
</protein>
<accession>A0AAD4JAM4</accession>